<dbReference type="HOGENOM" id="CLU_2571779_0_0_9"/>
<dbReference type="Proteomes" id="UP000003254">
    <property type="component" value="Unassembled WGS sequence"/>
</dbReference>
<sequence>MESFVGIVKISPTLPWNISHCNRKIFQRIFYTAATVRFCRYRLDFLTDRMAAGFRDRTAAVAAMSGLTGTVLVYLILINWQ</sequence>
<feature type="transmembrane region" description="Helical" evidence="1">
    <location>
        <begin position="59"/>
        <end position="80"/>
    </location>
</feature>
<gene>
    <name evidence="2" type="ORF">RUMLAC_01299</name>
</gene>
<keyword evidence="1" id="KW-0812">Transmembrane</keyword>
<keyword evidence="1" id="KW-0472">Membrane</keyword>
<accession>B5CPA8</accession>
<name>B5CPA8_9FIRM</name>
<evidence type="ECO:0000313" key="2">
    <source>
        <dbReference type="EMBL" id="EDY33014.1"/>
    </source>
</evidence>
<proteinExistence type="predicted"/>
<keyword evidence="3" id="KW-1185">Reference proteome</keyword>
<dbReference type="EMBL" id="ABOU02000032">
    <property type="protein sequence ID" value="EDY33014.1"/>
    <property type="molecule type" value="Genomic_DNA"/>
</dbReference>
<evidence type="ECO:0000256" key="1">
    <source>
        <dbReference type="SAM" id="Phobius"/>
    </source>
</evidence>
<comment type="caution">
    <text evidence="2">The sequence shown here is derived from an EMBL/GenBank/DDBJ whole genome shotgun (WGS) entry which is preliminary data.</text>
</comment>
<dbReference type="AlphaFoldDB" id="B5CPA8"/>
<keyword evidence="1" id="KW-1133">Transmembrane helix</keyword>
<reference evidence="2 3" key="1">
    <citation type="submission" date="2008-08" db="EMBL/GenBank/DDBJ databases">
        <title>Draft genome sequence of Ruminococcus lactaris ATCC 29176.</title>
        <authorList>
            <person name="Sudarsanam P."/>
            <person name="Ley R."/>
            <person name="Guruge J."/>
            <person name="Turnbaugh P.J."/>
            <person name="Mahowald M."/>
            <person name="Liep D."/>
            <person name="Gordon J."/>
        </authorList>
    </citation>
    <scope>NUCLEOTIDE SEQUENCE [LARGE SCALE GENOMIC DNA]</scope>
    <source>
        <strain evidence="2 3">ATCC 29176</strain>
    </source>
</reference>
<protein>
    <submittedName>
        <fullName evidence="2">Uncharacterized protein</fullName>
    </submittedName>
</protein>
<reference evidence="2 3" key="2">
    <citation type="submission" date="2008-08" db="EMBL/GenBank/DDBJ databases">
        <authorList>
            <person name="Fulton L."/>
            <person name="Clifton S."/>
            <person name="Fulton B."/>
            <person name="Xu J."/>
            <person name="Minx P."/>
            <person name="Pepin K.H."/>
            <person name="Johnson M."/>
            <person name="Bhonagiri V."/>
            <person name="Nash W.E."/>
            <person name="Mardis E.R."/>
            <person name="Wilson R.K."/>
        </authorList>
    </citation>
    <scope>NUCLEOTIDE SEQUENCE [LARGE SCALE GENOMIC DNA]</scope>
    <source>
        <strain evidence="2 3">ATCC 29176</strain>
    </source>
</reference>
<evidence type="ECO:0000313" key="3">
    <source>
        <dbReference type="Proteomes" id="UP000003254"/>
    </source>
</evidence>
<organism evidence="2 3">
    <name type="scientific">[Ruminococcus] lactaris ATCC 29176</name>
    <dbReference type="NCBI Taxonomy" id="471875"/>
    <lineage>
        <taxon>Bacteria</taxon>
        <taxon>Bacillati</taxon>
        <taxon>Bacillota</taxon>
        <taxon>Clostridia</taxon>
        <taxon>Lachnospirales</taxon>
        <taxon>Lachnospiraceae</taxon>
        <taxon>Mediterraneibacter</taxon>
    </lineage>
</organism>